<keyword evidence="2" id="KW-0255">Endonuclease</keyword>
<dbReference type="CDD" id="cd00085">
    <property type="entry name" value="HNHc"/>
    <property type="match status" value="1"/>
</dbReference>
<sequence length="205" mass="24572">MEKIGEFRYHKIIRTCQKKYKNYKSYKKNLKKDFESKCAYCNVSDEQITTPFEVDHFVPSKICEEYNRCDLITDYSNLIYSCKKCNLAKSDLYNGSKIPEELSNDRFYNPVDVDYNNIFYRNIIGGIDSQDIKGRNMIVDLKLYRVFHNYAWISEELFRVRSEIDAKIDKIPAENEKRMKLLEVHRIVTNEAIKYKELFQKVYNK</sequence>
<dbReference type="Gene3D" id="1.10.30.50">
    <property type="match status" value="1"/>
</dbReference>
<protein>
    <submittedName>
        <fullName evidence="2">HNH endonuclease</fullName>
    </submittedName>
</protein>
<name>A0A428DAQ1_STRMT</name>
<keyword evidence="2" id="KW-0378">Hydrolase</keyword>
<evidence type="ECO:0000259" key="1">
    <source>
        <dbReference type="SMART" id="SM00507"/>
    </source>
</evidence>
<reference evidence="2 3" key="1">
    <citation type="submission" date="2018-11" db="EMBL/GenBank/DDBJ databases">
        <title>Species Designations Belie Phenotypic and Genotypic Heterogeneity in Oral Streptococci.</title>
        <authorList>
            <person name="Velsko I."/>
        </authorList>
    </citation>
    <scope>NUCLEOTIDE SEQUENCE [LARGE SCALE GENOMIC DNA]</scope>
    <source>
        <strain evidence="2 3">BCC55</strain>
    </source>
</reference>
<dbReference type="AlphaFoldDB" id="A0A428DAQ1"/>
<dbReference type="GO" id="GO:0008270">
    <property type="term" value="F:zinc ion binding"/>
    <property type="evidence" value="ECO:0007669"/>
    <property type="project" value="InterPro"/>
</dbReference>
<evidence type="ECO:0000313" key="3">
    <source>
        <dbReference type="Proteomes" id="UP000267870"/>
    </source>
</evidence>
<dbReference type="SMART" id="SM00507">
    <property type="entry name" value="HNHc"/>
    <property type="match status" value="1"/>
</dbReference>
<comment type="caution">
    <text evidence="2">The sequence shown here is derived from an EMBL/GenBank/DDBJ whole genome shotgun (WGS) entry which is preliminary data.</text>
</comment>
<dbReference type="RefSeq" id="WP_125453291.1">
    <property type="nucleotide sequence ID" value="NZ_OZ217346.1"/>
</dbReference>
<dbReference type="InterPro" id="IPR003615">
    <property type="entry name" value="HNH_nuc"/>
</dbReference>
<proteinExistence type="predicted"/>
<feature type="domain" description="HNH nuclease" evidence="1">
    <location>
        <begin position="25"/>
        <end position="87"/>
    </location>
</feature>
<dbReference type="GO" id="GO:0004519">
    <property type="term" value="F:endonuclease activity"/>
    <property type="evidence" value="ECO:0007669"/>
    <property type="project" value="UniProtKB-KW"/>
</dbReference>
<accession>A0A428DAQ1</accession>
<dbReference type="GO" id="GO:0003676">
    <property type="term" value="F:nucleic acid binding"/>
    <property type="evidence" value="ECO:0007669"/>
    <property type="project" value="InterPro"/>
</dbReference>
<organism evidence="2 3">
    <name type="scientific">Streptococcus mitis</name>
    <dbReference type="NCBI Taxonomy" id="28037"/>
    <lineage>
        <taxon>Bacteria</taxon>
        <taxon>Bacillati</taxon>
        <taxon>Bacillota</taxon>
        <taxon>Bacilli</taxon>
        <taxon>Lactobacillales</taxon>
        <taxon>Streptococcaceae</taxon>
        <taxon>Streptococcus</taxon>
        <taxon>Streptococcus mitis group</taxon>
    </lineage>
</organism>
<evidence type="ECO:0000313" key="2">
    <source>
        <dbReference type="EMBL" id="RSI89572.1"/>
    </source>
</evidence>
<dbReference type="Proteomes" id="UP000267870">
    <property type="component" value="Unassembled WGS sequence"/>
</dbReference>
<keyword evidence="2" id="KW-0540">Nuclease</keyword>
<dbReference type="Pfam" id="PF01844">
    <property type="entry name" value="HNH"/>
    <property type="match status" value="1"/>
</dbReference>
<dbReference type="EMBL" id="RJNZ01000018">
    <property type="protein sequence ID" value="RSI89572.1"/>
    <property type="molecule type" value="Genomic_DNA"/>
</dbReference>
<gene>
    <name evidence="2" type="ORF">D8845_09355</name>
</gene>
<dbReference type="InterPro" id="IPR002711">
    <property type="entry name" value="HNH"/>
</dbReference>